<name>A0A1D8TPQ4_9CYAN</name>
<dbReference type="AlphaFoldDB" id="A0A1D8TPQ4"/>
<protein>
    <submittedName>
        <fullName evidence="2">Uncharacterized protein</fullName>
    </submittedName>
</protein>
<proteinExistence type="predicted"/>
<accession>A0A1D8TPQ4</accession>
<organism evidence="2 3">
    <name type="scientific">Moorena producens PAL-8-15-08-1</name>
    <dbReference type="NCBI Taxonomy" id="1458985"/>
    <lineage>
        <taxon>Bacteria</taxon>
        <taxon>Bacillati</taxon>
        <taxon>Cyanobacteriota</taxon>
        <taxon>Cyanophyceae</taxon>
        <taxon>Coleofasciculales</taxon>
        <taxon>Coleofasciculaceae</taxon>
        <taxon>Moorena</taxon>
    </lineage>
</organism>
<evidence type="ECO:0000313" key="2">
    <source>
        <dbReference type="EMBL" id="AOW99621.1"/>
    </source>
</evidence>
<sequence>MNTNKTLLAFLLALTDLDTPLSQGDNKSIKEIGDQLDAQPLAWERYTKPKLLEIIAANPELNQRYQTYYNQLDTTVDIPPDYLPTTAEIQPVNKPSSTIMRGHKPKSSPTGYDQQINNIVIVVSRSEQPEAAVKQLPLEKLKHFLGTSKK</sequence>
<evidence type="ECO:0000256" key="1">
    <source>
        <dbReference type="SAM" id="MobiDB-lite"/>
    </source>
</evidence>
<dbReference type="STRING" id="1458985.BJP34_09275"/>
<dbReference type="Proteomes" id="UP000177870">
    <property type="component" value="Chromosome"/>
</dbReference>
<dbReference type="RefSeq" id="WP_070392102.1">
    <property type="nucleotide sequence ID" value="NZ_CP017599.1"/>
</dbReference>
<dbReference type="EMBL" id="CP017599">
    <property type="protein sequence ID" value="AOW99621.1"/>
    <property type="molecule type" value="Genomic_DNA"/>
</dbReference>
<dbReference type="OrthoDB" id="463388at2"/>
<dbReference type="KEGG" id="mpro:BJP34_09275"/>
<feature type="region of interest" description="Disordered" evidence="1">
    <location>
        <begin position="86"/>
        <end position="111"/>
    </location>
</feature>
<reference evidence="3" key="1">
    <citation type="submission" date="2016-10" db="EMBL/GenBank/DDBJ databases">
        <title>Comparative genomics uncovers the prolific and rare metabolic potential of the cyanobacterial genus Moorea.</title>
        <authorList>
            <person name="Leao T."/>
            <person name="Castelao G."/>
            <person name="Korobeynikov A."/>
            <person name="Monroe E.A."/>
            <person name="Podell S."/>
            <person name="Glukhov E."/>
            <person name="Allen E."/>
            <person name="Gerwick W.H."/>
            <person name="Gerwick L."/>
        </authorList>
    </citation>
    <scope>NUCLEOTIDE SEQUENCE [LARGE SCALE GENOMIC DNA]</scope>
    <source>
        <strain evidence="3">PAL-8-15-08-1</strain>
    </source>
</reference>
<evidence type="ECO:0000313" key="3">
    <source>
        <dbReference type="Proteomes" id="UP000177870"/>
    </source>
</evidence>
<gene>
    <name evidence="2" type="ORF">BJP34_09275</name>
</gene>